<evidence type="ECO:0000256" key="1">
    <source>
        <dbReference type="SAM" id="Phobius"/>
    </source>
</evidence>
<proteinExistence type="predicted"/>
<evidence type="ECO:0000313" key="2">
    <source>
        <dbReference type="EMBL" id="RKD96950.1"/>
    </source>
</evidence>
<keyword evidence="3" id="KW-1185">Reference proteome</keyword>
<keyword evidence="1" id="KW-0812">Transmembrane</keyword>
<sequence>MLPLLEDSYFMCLNYLLVVTWNSQEILIITLCVIFKIKIYMFVS</sequence>
<keyword evidence="1" id="KW-0472">Membrane</keyword>
<gene>
    <name evidence="2" type="ORF">BXY64_3902</name>
</gene>
<evidence type="ECO:0000313" key="3">
    <source>
        <dbReference type="Proteomes" id="UP000284531"/>
    </source>
</evidence>
<accession>A0A419WN93</accession>
<reference evidence="2 3" key="1">
    <citation type="submission" date="2018-09" db="EMBL/GenBank/DDBJ databases">
        <title>Genomic Encyclopedia of Archaeal and Bacterial Type Strains, Phase II (KMG-II): from individual species to whole genera.</title>
        <authorList>
            <person name="Goeker M."/>
        </authorList>
    </citation>
    <scope>NUCLEOTIDE SEQUENCE [LARGE SCALE GENOMIC DNA]</scope>
    <source>
        <strain evidence="2 3">DSM 21950</strain>
    </source>
</reference>
<name>A0A419WN93_9BACT</name>
<organism evidence="2 3">
    <name type="scientific">Marinifilum flexuosum</name>
    <dbReference type="NCBI Taxonomy" id="1117708"/>
    <lineage>
        <taxon>Bacteria</taxon>
        <taxon>Pseudomonadati</taxon>
        <taxon>Bacteroidota</taxon>
        <taxon>Bacteroidia</taxon>
        <taxon>Marinilabiliales</taxon>
        <taxon>Marinifilaceae</taxon>
    </lineage>
</organism>
<dbReference type="AlphaFoldDB" id="A0A419WN93"/>
<dbReference type="EMBL" id="RAPQ01000012">
    <property type="protein sequence ID" value="RKD96950.1"/>
    <property type="molecule type" value="Genomic_DNA"/>
</dbReference>
<keyword evidence="1" id="KW-1133">Transmembrane helix</keyword>
<protein>
    <submittedName>
        <fullName evidence="2">Uncharacterized protein</fullName>
    </submittedName>
</protein>
<comment type="caution">
    <text evidence="2">The sequence shown here is derived from an EMBL/GenBank/DDBJ whole genome shotgun (WGS) entry which is preliminary data.</text>
</comment>
<dbReference type="Proteomes" id="UP000284531">
    <property type="component" value="Unassembled WGS sequence"/>
</dbReference>
<feature type="transmembrane region" description="Helical" evidence="1">
    <location>
        <begin position="26"/>
        <end position="43"/>
    </location>
</feature>